<evidence type="ECO:0000256" key="7">
    <source>
        <dbReference type="ARBA" id="ARBA00022722"/>
    </source>
</evidence>
<evidence type="ECO:0000256" key="12">
    <source>
        <dbReference type="ARBA" id="ARBA00045850"/>
    </source>
</evidence>
<name>A0A6V7UFZ2_MELEN</name>
<evidence type="ECO:0000259" key="15">
    <source>
        <dbReference type="Pfam" id="PF13613"/>
    </source>
</evidence>
<keyword evidence="6" id="KW-0963">Cytoplasm</keyword>
<dbReference type="GO" id="GO:0004518">
    <property type="term" value="F:nuclease activity"/>
    <property type="evidence" value="ECO:0007669"/>
    <property type="project" value="UniProtKB-KW"/>
</dbReference>
<dbReference type="OrthoDB" id="5855143at2759"/>
<evidence type="ECO:0000256" key="4">
    <source>
        <dbReference type="ARBA" id="ARBA00006958"/>
    </source>
</evidence>
<evidence type="ECO:0000256" key="5">
    <source>
        <dbReference type="ARBA" id="ARBA00015519"/>
    </source>
</evidence>
<evidence type="ECO:0000256" key="10">
    <source>
        <dbReference type="ARBA" id="ARBA00023242"/>
    </source>
</evidence>
<keyword evidence="9" id="KW-0378">Hydrolase</keyword>
<gene>
    <name evidence="16" type="ORF">MENT_LOCUS12501</name>
</gene>
<comment type="caution">
    <text evidence="16">The sequence shown here is derived from an EMBL/GenBank/DDBJ whole genome shotgun (WGS) entry which is preliminary data.</text>
</comment>
<dbReference type="GO" id="GO:0046872">
    <property type="term" value="F:metal ion binding"/>
    <property type="evidence" value="ECO:0007669"/>
    <property type="project" value="UniProtKB-KW"/>
</dbReference>
<keyword evidence="7" id="KW-0540">Nuclease</keyword>
<comment type="function">
    <text evidence="12">Transposase-derived protein that may have nuclease activity. Does not have transposase activity.</text>
</comment>
<dbReference type="Pfam" id="PF13359">
    <property type="entry name" value="DDE_Tnp_4"/>
    <property type="match status" value="1"/>
</dbReference>
<evidence type="ECO:0000313" key="17">
    <source>
        <dbReference type="Proteomes" id="UP000580250"/>
    </source>
</evidence>
<dbReference type="GO" id="GO:0005737">
    <property type="term" value="C:cytoplasm"/>
    <property type="evidence" value="ECO:0007669"/>
    <property type="project" value="UniProtKB-SubCell"/>
</dbReference>
<evidence type="ECO:0000256" key="13">
    <source>
        <dbReference type="SAM" id="MobiDB-lite"/>
    </source>
</evidence>
<feature type="compositionally biased region" description="Basic and acidic residues" evidence="13">
    <location>
        <begin position="344"/>
        <end position="363"/>
    </location>
</feature>
<dbReference type="Proteomes" id="UP000580250">
    <property type="component" value="Unassembled WGS sequence"/>
</dbReference>
<evidence type="ECO:0000256" key="6">
    <source>
        <dbReference type="ARBA" id="ARBA00022490"/>
    </source>
</evidence>
<organism evidence="16 17">
    <name type="scientific">Meloidogyne enterolobii</name>
    <name type="common">Root-knot nematode worm</name>
    <name type="synonym">Meloidogyne mayaguensis</name>
    <dbReference type="NCBI Taxonomy" id="390850"/>
    <lineage>
        <taxon>Eukaryota</taxon>
        <taxon>Metazoa</taxon>
        <taxon>Ecdysozoa</taxon>
        <taxon>Nematoda</taxon>
        <taxon>Chromadorea</taxon>
        <taxon>Rhabditida</taxon>
        <taxon>Tylenchina</taxon>
        <taxon>Tylenchomorpha</taxon>
        <taxon>Tylenchoidea</taxon>
        <taxon>Meloidogynidae</taxon>
        <taxon>Meloidogyninae</taxon>
        <taxon>Meloidogyne</taxon>
    </lineage>
</organism>
<accession>A0A6V7UFZ2</accession>
<dbReference type="AlphaFoldDB" id="A0A6V7UFZ2"/>
<dbReference type="GO" id="GO:0005634">
    <property type="term" value="C:nucleus"/>
    <property type="evidence" value="ECO:0007669"/>
    <property type="project" value="UniProtKB-SubCell"/>
</dbReference>
<dbReference type="EMBL" id="CAJEWN010000064">
    <property type="protein sequence ID" value="CAD2157093.1"/>
    <property type="molecule type" value="Genomic_DNA"/>
</dbReference>
<reference evidence="16 17" key="1">
    <citation type="submission" date="2020-08" db="EMBL/GenBank/DDBJ databases">
        <authorList>
            <person name="Koutsovoulos G."/>
            <person name="Danchin GJ E."/>
        </authorList>
    </citation>
    <scope>NUCLEOTIDE SEQUENCE [LARGE SCALE GENOMIC DNA]</scope>
</reference>
<proteinExistence type="inferred from homology"/>
<dbReference type="PANTHER" id="PTHR22930:SF85">
    <property type="entry name" value="GH03217P-RELATED"/>
    <property type="match status" value="1"/>
</dbReference>
<evidence type="ECO:0000256" key="11">
    <source>
        <dbReference type="ARBA" id="ARBA00030126"/>
    </source>
</evidence>
<feature type="region of interest" description="Disordered" evidence="13">
    <location>
        <begin position="331"/>
        <end position="363"/>
    </location>
</feature>
<comment type="similarity">
    <text evidence="4">Belongs to the HARBI1 family.</text>
</comment>
<dbReference type="GO" id="GO:0016787">
    <property type="term" value="F:hydrolase activity"/>
    <property type="evidence" value="ECO:0007669"/>
    <property type="project" value="UniProtKB-KW"/>
</dbReference>
<dbReference type="PRINTS" id="PR02086">
    <property type="entry name" value="PUTNUCHARBI1"/>
</dbReference>
<evidence type="ECO:0000256" key="8">
    <source>
        <dbReference type="ARBA" id="ARBA00022723"/>
    </source>
</evidence>
<evidence type="ECO:0000313" key="16">
    <source>
        <dbReference type="EMBL" id="CAD2157093.1"/>
    </source>
</evidence>
<keyword evidence="10" id="KW-0539">Nucleus</keyword>
<dbReference type="InterPro" id="IPR045249">
    <property type="entry name" value="HARBI1-like"/>
</dbReference>
<evidence type="ECO:0000256" key="9">
    <source>
        <dbReference type="ARBA" id="ARBA00022801"/>
    </source>
</evidence>
<keyword evidence="8" id="KW-0479">Metal-binding</keyword>
<dbReference type="InterPro" id="IPR027805">
    <property type="entry name" value="Transposase_HTH_dom"/>
</dbReference>
<sequence length="363" mass="42300">MAEFMDLQSNDDAPIRRREKGLYSDPIEYLRRLSSIERDNELIKTYRFHEEGINYLCSLVEDKLKPLHGNKGNPVPIHLQVLVTLQYLASNTLQLHIGQHFNISQKTISKIILRVTKAFADVAHKHIHLLDKNESSKVKREFLNYCGLPMIVGCIDCTHIRIRAPVSDEKSYVNRKGWHSLNVQAVCDNNCKFENVVIEWPGSVHDSFILRQSNLWNHFEKRCVDSNDVILGDSGYPLRTWLFVPYSNPKTEGQKRFNYALSKGRTRIEHSFGQLKRRSRMCYSICELDTERIPDAILSCFLLHNIAIEMRLPEIEENIDDQQPPIREYEEIDKELPSRSQTEAAKKREAAQRRDTIASRFDY</sequence>
<evidence type="ECO:0000256" key="1">
    <source>
        <dbReference type="ARBA" id="ARBA00001968"/>
    </source>
</evidence>
<comment type="cofactor">
    <cofactor evidence="1">
        <name>a divalent metal cation</name>
        <dbReference type="ChEBI" id="CHEBI:60240"/>
    </cofactor>
</comment>
<dbReference type="Pfam" id="PF13613">
    <property type="entry name" value="HTH_Tnp_4"/>
    <property type="match status" value="1"/>
</dbReference>
<dbReference type="InterPro" id="IPR027806">
    <property type="entry name" value="HARBI1_dom"/>
</dbReference>
<dbReference type="InterPro" id="IPR026103">
    <property type="entry name" value="HARBI1_animal"/>
</dbReference>
<evidence type="ECO:0000256" key="2">
    <source>
        <dbReference type="ARBA" id="ARBA00004123"/>
    </source>
</evidence>
<feature type="domain" description="Transposase Helix-turn-helix" evidence="15">
    <location>
        <begin position="75"/>
        <end position="121"/>
    </location>
</feature>
<evidence type="ECO:0000259" key="14">
    <source>
        <dbReference type="Pfam" id="PF13359"/>
    </source>
</evidence>
<feature type="domain" description="DDE Tnp4" evidence="14">
    <location>
        <begin position="155"/>
        <end position="305"/>
    </location>
</feature>
<evidence type="ECO:0000256" key="3">
    <source>
        <dbReference type="ARBA" id="ARBA00004496"/>
    </source>
</evidence>
<dbReference type="PANTHER" id="PTHR22930">
    <property type="match status" value="1"/>
</dbReference>
<protein>
    <recommendedName>
        <fullName evidence="5">Putative nuclease HARBI1</fullName>
    </recommendedName>
    <alternativeName>
        <fullName evidence="11">Harbinger transposase-derived nuclease</fullName>
    </alternativeName>
</protein>
<comment type="subcellular location">
    <subcellularLocation>
        <location evidence="3">Cytoplasm</location>
    </subcellularLocation>
    <subcellularLocation>
        <location evidence="2">Nucleus</location>
    </subcellularLocation>
</comment>